<comment type="caution">
    <text evidence="1">The sequence shown here is derived from an EMBL/GenBank/DDBJ whole genome shotgun (WGS) entry which is preliminary data.</text>
</comment>
<dbReference type="EMBL" id="JAIWYP010000001">
    <property type="protein sequence ID" value="KAH3897028.1"/>
    <property type="molecule type" value="Genomic_DNA"/>
</dbReference>
<evidence type="ECO:0000313" key="2">
    <source>
        <dbReference type="Proteomes" id="UP000828390"/>
    </source>
</evidence>
<gene>
    <name evidence="1" type="ORF">DPMN_021212</name>
</gene>
<organism evidence="1 2">
    <name type="scientific">Dreissena polymorpha</name>
    <name type="common">Zebra mussel</name>
    <name type="synonym">Mytilus polymorpha</name>
    <dbReference type="NCBI Taxonomy" id="45954"/>
    <lineage>
        <taxon>Eukaryota</taxon>
        <taxon>Metazoa</taxon>
        <taxon>Spiralia</taxon>
        <taxon>Lophotrochozoa</taxon>
        <taxon>Mollusca</taxon>
        <taxon>Bivalvia</taxon>
        <taxon>Autobranchia</taxon>
        <taxon>Heteroconchia</taxon>
        <taxon>Euheterodonta</taxon>
        <taxon>Imparidentia</taxon>
        <taxon>Neoheterodontei</taxon>
        <taxon>Myida</taxon>
        <taxon>Dreissenoidea</taxon>
        <taxon>Dreissenidae</taxon>
        <taxon>Dreissena</taxon>
    </lineage>
</organism>
<evidence type="ECO:0000313" key="1">
    <source>
        <dbReference type="EMBL" id="KAH3897028.1"/>
    </source>
</evidence>
<proteinExistence type="predicted"/>
<reference evidence="1" key="1">
    <citation type="journal article" date="2019" name="bioRxiv">
        <title>The Genome of the Zebra Mussel, Dreissena polymorpha: A Resource for Invasive Species Research.</title>
        <authorList>
            <person name="McCartney M.A."/>
            <person name="Auch B."/>
            <person name="Kono T."/>
            <person name="Mallez S."/>
            <person name="Zhang Y."/>
            <person name="Obille A."/>
            <person name="Becker A."/>
            <person name="Abrahante J.E."/>
            <person name="Garbe J."/>
            <person name="Badalamenti J.P."/>
            <person name="Herman A."/>
            <person name="Mangelson H."/>
            <person name="Liachko I."/>
            <person name="Sullivan S."/>
            <person name="Sone E.D."/>
            <person name="Koren S."/>
            <person name="Silverstein K.A.T."/>
            <person name="Beckman K.B."/>
            <person name="Gohl D.M."/>
        </authorList>
    </citation>
    <scope>NUCLEOTIDE SEQUENCE</scope>
    <source>
        <strain evidence="1">Duluth1</strain>
        <tissue evidence="1">Whole animal</tissue>
    </source>
</reference>
<sequence>MWQDRMEAEPDTINRTVNCLPSMPAFPQETGTKNKVYAHSSKLNLGARRVCINVDPPRRSNNRRGQHLVTNLLSTS</sequence>
<name>A0A9D4SAV3_DREPO</name>
<dbReference type="Proteomes" id="UP000828390">
    <property type="component" value="Unassembled WGS sequence"/>
</dbReference>
<keyword evidence="2" id="KW-1185">Reference proteome</keyword>
<accession>A0A9D4SAV3</accession>
<reference evidence="1" key="2">
    <citation type="submission" date="2020-11" db="EMBL/GenBank/DDBJ databases">
        <authorList>
            <person name="McCartney M.A."/>
            <person name="Auch B."/>
            <person name="Kono T."/>
            <person name="Mallez S."/>
            <person name="Becker A."/>
            <person name="Gohl D.M."/>
            <person name="Silverstein K.A.T."/>
            <person name="Koren S."/>
            <person name="Bechman K.B."/>
            <person name="Herman A."/>
            <person name="Abrahante J.E."/>
            <person name="Garbe J."/>
        </authorList>
    </citation>
    <scope>NUCLEOTIDE SEQUENCE</scope>
    <source>
        <strain evidence="1">Duluth1</strain>
        <tissue evidence="1">Whole animal</tissue>
    </source>
</reference>
<dbReference type="AlphaFoldDB" id="A0A9D4SAV3"/>
<protein>
    <submittedName>
        <fullName evidence="1">Uncharacterized protein</fullName>
    </submittedName>
</protein>